<dbReference type="InterPro" id="IPR028765">
    <property type="entry name" value="IQCB1"/>
</dbReference>
<dbReference type="EMBL" id="CAJNOJ010000155">
    <property type="protein sequence ID" value="CAF1211541.1"/>
    <property type="molecule type" value="Genomic_DNA"/>
</dbReference>
<evidence type="ECO:0008006" key="3">
    <source>
        <dbReference type="Google" id="ProtNLM"/>
    </source>
</evidence>
<proteinExistence type="predicted"/>
<name>A0A814X557_ADIRI</name>
<dbReference type="SMART" id="SM00015">
    <property type="entry name" value="IQ"/>
    <property type="match status" value="3"/>
</dbReference>
<accession>A0A814X557</accession>
<dbReference type="AlphaFoldDB" id="A0A814X557"/>
<dbReference type="OrthoDB" id="8178106at2759"/>
<dbReference type="GO" id="GO:0060271">
    <property type="term" value="P:cilium assembly"/>
    <property type="evidence" value="ECO:0007669"/>
    <property type="project" value="InterPro"/>
</dbReference>
<evidence type="ECO:0000313" key="2">
    <source>
        <dbReference type="Proteomes" id="UP000663852"/>
    </source>
</evidence>
<protein>
    <recommendedName>
        <fullName evidence="3">IQ calmodulin-binding motif-containing protein 1</fullName>
    </recommendedName>
</protein>
<reference evidence="1" key="1">
    <citation type="submission" date="2021-02" db="EMBL/GenBank/DDBJ databases">
        <authorList>
            <person name="Nowell W R."/>
        </authorList>
    </citation>
    <scope>NUCLEOTIDE SEQUENCE</scope>
</reference>
<dbReference type="Gene3D" id="1.20.5.190">
    <property type="match status" value="2"/>
</dbReference>
<evidence type="ECO:0000313" key="1">
    <source>
        <dbReference type="EMBL" id="CAF1211541.1"/>
    </source>
</evidence>
<dbReference type="PANTHER" id="PTHR15673">
    <property type="entry name" value="IQ CALMODULIN-BINDING MOTIF CONTAINING PROTEIN 1"/>
    <property type="match status" value="1"/>
</dbReference>
<comment type="caution">
    <text evidence="1">The sequence shown here is derived from an EMBL/GenBank/DDBJ whole genome shotgun (WGS) entry which is preliminary data.</text>
</comment>
<dbReference type="GO" id="GO:0005929">
    <property type="term" value="C:cilium"/>
    <property type="evidence" value="ECO:0007669"/>
    <property type="project" value="TreeGrafter"/>
</dbReference>
<dbReference type="PROSITE" id="PS50096">
    <property type="entry name" value="IQ"/>
    <property type="match status" value="3"/>
</dbReference>
<dbReference type="InterPro" id="IPR000048">
    <property type="entry name" value="IQ_motif_EF-hand-BS"/>
</dbReference>
<gene>
    <name evidence="1" type="ORF">EDS130_LOCUS25914</name>
</gene>
<organism evidence="1 2">
    <name type="scientific">Adineta ricciae</name>
    <name type="common">Rotifer</name>
    <dbReference type="NCBI Taxonomy" id="249248"/>
    <lineage>
        <taxon>Eukaryota</taxon>
        <taxon>Metazoa</taxon>
        <taxon>Spiralia</taxon>
        <taxon>Gnathifera</taxon>
        <taxon>Rotifera</taxon>
        <taxon>Eurotatoria</taxon>
        <taxon>Bdelloidea</taxon>
        <taxon>Adinetida</taxon>
        <taxon>Adinetidae</taxon>
        <taxon>Adineta</taxon>
    </lineage>
</organism>
<dbReference type="GO" id="GO:0005516">
    <property type="term" value="F:calmodulin binding"/>
    <property type="evidence" value="ECO:0007669"/>
    <property type="project" value="InterPro"/>
</dbReference>
<dbReference type="Pfam" id="PF00612">
    <property type="entry name" value="IQ"/>
    <property type="match status" value="2"/>
</dbReference>
<sequence length="648" mass="76485">MSSSLVALAKELSRTRPEELPEKFLQLQQLLQRSTSITSLKYEIISLDILPILLLTLRQEFTTIPNGWRLAAMNLGPLACSCMCVEVDKTNVKTKTWSTKFFDRYLPQGVDSFILLTRHLQDRYMQEKKSHLRQDYVTYMTTVMNNLLEVLNFHSNQYGLIKQALVSNKFMELFLTDDVYICALMINSFEDIVRKGRRLTGSSVFNDLSNKLKQDYVNELAYKLTVFDNNEVGKAAVRALIAVCETDSSIVTLLADKFKGLPTILQRWQGRGFGMDLQDLLAIIRRTTRGGPYSREYQRENYAASRIQACWRGFATRKRLAKANKAMRQFQTSFRKRKLREAQLKDRERERAEVQYQATREHYRRLRQFKLQQMQTIKLLPASEVEKFLEIQRLQSATKIQAAFRGYSQRRNLTNGGRNRLIAERAARRIQRTYRRYRQRKQAELDRRQERLKYIKPTILTEAKREELLEQIDQWRSERAPRPMSNEEFQALHDRAQDSLNRYVTTNRAWRRIEQRQRLLLHMMDNDSEFLLTNHPKLKSAVDPTNPTEVSLNQLDKAAAYLTHPSSAIRYRARQDHIDAMKFARAPWYKTIQMANMDDEEEDEDEYLNRGGLDDFGRNDILNNPNRFEYEKRKFYQFTPTSSIQRLH</sequence>
<dbReference type="CDD" id="cd23767">
    <property type="entry name" value="IQCD"/>
    <property type="match status" value="1"/>
</dbReference>
<dbReference type="PANTHER" id="PTHR15673:SF2">
    <property type="entry name" value="IQ CALMODULIN-BINDING MOTIF-CONTAINING PROTEIN 1"/>
    <property type="match status" value="1"/>
</dbReference>
<dbReference type="Proteomes" id="UP000663852">
    <property type="component" value="Unassembled WGS sequence"/>
</dbReference>